<evidence type="ECO:0000313" key="9">
    <source>
        <dbReference type="EMBL" id="TNV80195.1"/>
    </source>
</evidence>
<keyword evidence="2 6" id="KW-0489">Methyltransferase</keyword>
<name>A0A8J8T381_HALGN</name>
<evidence type="ECO:0000256" key="4">
    <source>
        <dbReference type="ARBA" id="ARBA00022691"/>
    </source>
</evidence>
<dbReference type="Gene3D" id="3.40.50.150">
    <property type="entry name" value="Vaccinia Virus protein VP39"/>
    <property type="match status" value="1"/>
</dbReference>
<dbReference type="OrthoDB" id="7848332at2759"/>
<comment type="caution">
    <text evidence="9">The sequence shown here is derived from an EMBL/GenBank/DDBJ whole genome shotgun (WGS) entry which is preliminary data.</text>
</comment>
<evidence type="ECO:0000256" key="3">
    <source>
        <dbReference type="ARBA" id="ARBA00022679"/>
    </source>
</evidence>
<dbReference type="InterPro" id="IPR041698">
    <property type="entry name" value="Methyltransf_25"/>
</dbReference>
<dbReference type="SUPFAM" id="SSF53335">
    <property type="entry name" value="S-adenosyl-L-methionine-dependent methyltransferases"/>
    <property type="match status" value="1"/>
</dbReference>
<dbReference type="EMBL" id="RRYP01007840">
    <property type="protein sequence ID" value="TNV80195.1"/>
    <property type="molecule type" value="Genomic_DNA"/>
</dbReference>
<protein>
    <recommendedName>
        <fullName evidence="1">type I protein arginine methyltransferase</fullName>
        <ecNumber evidence="1">2.1.1.319</ecNumber>
    </recommendedName>
</protein>
<feature type="domain" description="Protein arginine N-methyltransferase" evidence="8">
    <location>
        <begin position="152"/>
        <end position="339"/>
    </location>
</feature>
<dbReference type="GO" id="GO:0005634">
    <property type="term" value="C:nucleus"/>
    <property type="evidence" value="ECO:0007669"/>
    <property type="project" value="TreeGrafter"/>
</dbReference>
<evidence type="ECO:0000256" key="2">
    <source>
        <dbReference type="ARBA" id="ARBA00022603"/>
    </source>
</evidence>
<evidence type="ECO:0000256" key="5">
    <source>
        <dbReference type="ARBA" id="ARBA00049303"/>
    </source>
</evidence>
<dbReference type="PANTHER" id="PTHR11006">
    <property type="entry name" value="PROTEIN ARGININE N-METHYLTRANSFERASE"/>
    <property type="match status" value="1"/>
</dbReference>
<evidence type="ECO:0000259" key="7">
    <source>
        <dbReference type="Pfam" id="PF13649"/>
    </source>
</evidence>
<dbReference type="Gene3D" id="2.70.160.11">
    <property type="entry name" value="Hnrnp arginine n-methyltransferase1"/>
    <property type="match status" value="1"/>
</dbReference>
<dbReference type="AlphaFoldDB" id="A0A8J8T381"/>
<dbReference type="Proteomes" id="UP000785679">
    <property type="component" value="Unassembled WGS sequence"/>
</dbReference>
<dbReference type="InterPro" id="IPR025799">
    <property type="entry name" value="Arg_MeTrfase"/>
</dbReference>
<dbReference type="PANTHER" id="PTHR11006:SF53">
    <property type="entry name" value="PROTEIN ARGININE N-METHYLTRANSFERASE 3"/>
    <property type="match status" value="1"/>
</dbReference>
<reference evidence="9" key="1">
    <citation type="submission" date="2019-06" db="EMBL/GenBank/DDBJ databases">
        <authorList>
            <person name="Zheng W."/>
        </authorList>
    </citation>
    <scope>NUCLEOTIDE SEQUENCE</scope>
    <source>
        <strain evidence="9">QDHG01</strain>
    </source>
</reference>
<dbReference type="PROSITE" id="PS51678">
    <property type="entry name" value="SAM_MT_PRMT"/>
    <property type="match status" value="1"/>
</dbReference>
<feature type="domain" description="Methyltransferase" evidence="7">
    <location>
        <begin position="47"/>
        <end position="147"/>
    </location>
</feature>
<keyword evidence="4 6" id="KW-0949">S-adenosyl-L-methionine</keyword>
<dbReference type="EC" id="2.1.1.319" evidence="1"/>
<dbReference type="GO" id="GO:0032259">
    <property type="term" value="P:methylation"/>
    <property type="evidence" value="ECO:0007669"/>
    <property type="project" value="UniProtKB-KW"/>
</dbReference>
<evidence type="ECO:0000256" key="1">
    <source>
        <dbReference type="ARBA" id="ARBA00011925"/>
    </source>
</evidence>
<dbReference type="Pfam" id="PF22528">
    <property type="entry name" value="PRMT_C"/>
    <property type="match status" value="1"/>
</dbReference>
<dbReference type="GO" id="GO:0042054">
    <property type="term" value="F:histone methyltransferase activity"/>
    <property type="evidence" value="ECO:0007669"/>
    <property type="project" value="TreeGrafter"/>
</dbReference>
<dbReference type="Pfam" id="PF13649">
    <property type="entry name" value="Methyltransf_25"/>
    <property type="match status" value="1"/>
</dbReference>
<evidence type="ECO:0000256" key="6">
    <source>
        <dbReference type="PROSITE-ProRule" id="PRU01015"/>
    </source>
</evidence>
<dbReference type="InterPro" id="IPR029063">
    <property type="entry name" value="SAM-dependent_MTases_sf"/>
</dbReference>
<proteinExistence type="predicted"/>
<dbReference type="GO" id="GO:0035242">
    <property type="term" value="F:protein-arginine omega-N asymmetric methyltransferase activity"/>
    <property type="evidence" value="ECO:0007669"/>
    <property type="project" value="UniProtKB-EC"/>
</dbReference>
<keyword evidence="10" id="KW-1185">Reference proteome</keyword>
<gene>
    <name evidence="9" type="ORF">FGO68_gene6675</name>
</gene>
<dbReference type="CDD" id="cd02440">
    <property type="entry name" value="AdoMet_MTases"/>
    <property type="match status" value="1"/>
</dbReference>
<sequence>MIFSTDTYFRSYEKIHSHRIMLMDESRTFAYKNALEQNSSFLQDKIVLDIGAGTGILSIFAARAGAKHVYAIEFSQTAELARKIIAENELSDRITVIQKRVEDVELGKDLPEKVDAIVSEWMGFCLLYESMLDSVIDARNRLLKPDGLMFPERARIYIAGLDDTSYKFKEDQLWVNNKYGVKMESVKKELHRYMFADLLLDTKSIVTTPCKVLDLNLKTCTVSDLEFSSSYEVKTYETEQLGYQEYDFHYLNAMMMWFDVQFPNAIDTTDERPLDEERSRQQIVLSTSPYCERTHWKQQIMYLSDPEIIYVKENSKIRGSFALRKNPSDERDIQLKLSVHAEKVKDGTPFSKEYFYIFT</sequence>
<evidence type="ECO:0000259" key="8">
    <source>
        <dbReference type="Pfam" id="PF22528"/>
    </source>
</evidence>
<keyword evidence="3 6" id="KW-0808">Transferase</keyword>
<organism evidence="9 10">
    <name type="scientific">Halteria grandinella</name>
    <dbReference type="NCBI Taxonomy" id="5974"/>
    <lineage>
        <taxon>Eukaryota</taxon>
        <taxon>Sar</taxon>
        <taxon>Alveolata</taxon>
        <taxon>Ciliophora</taxon>
        <taxon>Intramacronucleata</taxon>
        <taxon>Spirotrichea</taxon>
        <taxon>Stichotrichia</taxon>
        <taxon>Sporadotrichida</taxon>
        <taxon>Halteriidae</taxon>
        <taxon>Halteria</taxon>
    </lineage>
</organism>
<comment type="catalytic activity">
    <reaction evidence="5">
        <text>L-arginyl-[protein] + S-adenosyl-L-methionine = N(omega)-methyl-L-arginyl-[protein] + S-adenosyl-L-homocysteine + H(+)</text>
        <dbReference type="Rhea" id="RHEA:48100"/>
        <dbReference type="Rhea" id="RHEA-COMP:10532"/>
        <dbReference type="Rhea" id="RHEA-COMP:11990"/>
        <dbReference type="ChEBI" id="CHEBI:15378"/>
        <dbReference type="ChEBI" id="CHEBI:29965"/>
        <dbReference type="ChEBI" id="CHEBI:57856"/>
        <dbReference type="ChEBI" id="CHEBI:59789"/>
        <dbReference type="ChEBI" id="CHEBI:65280"/>
    </reaction>
    <physiologicalReaction direction="left-to-right" evidence="5">
        <dbReference type="Rhea" id="RHEA:48101"/>
    </physiologicalReaction>
</comment>
<dbReference type="InterPro" id="IPR055135">
    <property type="entry name" value="PRMT_dom"/>
</dbReference>
<dbReference type="FunFam" id="3.40.50.150:FF:000003">
    <property type="entry name" value="Blast:Protein arginine N-methyltransferase 1"/>
    <property type="match status" value="1"/>
</dbReference>
<accession>A0A8J8T381</accession>
<evidence type="ECO:0000313" key="10">
    <source>
        <dbReference type="Proteomes" id="UP000785679"/>
    </source>
</evidence>